<evidence type="ECO:0000313" key="1">
    <source>
        <dbReference type="EMBL" id="NDV77056.1"/>
    </source>
</evidence>
<reference evidence="1" key="1">
    <citation type="submission" date="2019-11" db="EMBL/GenBank/DDBJ databases">
        <title>Burkholderia cenocepacia CF.</title>
        <authorList>
            <person name="Vianna E.F."/>
            <person name="Marques E.A."/>
            <person name="Albano R.M."/>
            <person name="Leao R.S."/>
        </authorList>
    </citation>
    <scope>NUCLEOTIDE SEQUENCE</scope>
    <source>
        <strain evidence="1">MS-2140</strain>
    </source>
</reference>
<proteinExistence type="predicted"/>
<gene>
    <name evidence="1" type="ORF">GFJ35_34155</name>
</gene>
<protein>
    <submittedName>
        <fullName evidence="1">Uncharacterized protein</fullName>
    </submittedName>
</protein>
<dbReference type="RefSeq" id="WP_163126128.1">
    <property type="nucleotide sequence ID" value="NZ_JAAEAM010000063.1"/>
</dbReference>
<name>A0A6B2MPU4_9BURK</name>
<comment type="caution">
    <text evidence="1">The sequence shown here is derived from an EMBL/GenBank/DDBJ whole genome shotgun (WGS) entry which is preliminary data.</text>
</comment>
<dbReference type="EMBL" id="JAAEAM010000063">
    <property type="protein sequence ID" value="NDV77056.1"/>
    <property type="molecule type" value="Genomic_DNA"/>
</dbReference>
<accession>A0A6B2MPU4</accession>
<organism evidence="1">
    <name type="scientific">Burkholderia cenocepacia</name>
    <dbReference type="NCBI Taxonomy" id="95486"/>
    <lineage>
        <taxon>Bacteria</taxon>
        <taxon>Pseudomonadati</taxon>
        <taxon>Pseudomonadota</taxon>
        <taxon>Betaproteobacteria</taxon>
        <taxon>Burkholderiales</taxon>
        <taxon>Burkholderiaceae</taxon>
        <taxon>Burkholderia</taxon>
        <taxon>Burkholderia cepacia complex</taxon>
    </lineage>
</organism>
<dbReference type="AlphaFoldDB" id="A0A6B2MPU4"/>
<sequence>MDWLFGQLHGMFGNKLLDSWRSGHLEGGKDTGIENMKSVWADKIRANGLKFADVRRGLVGADRLKWPPTWGEFLDLCKPPINVDVALYEAIEQMRARRDGKDEWSNPAIFWAAAKVGEHDMLGLTFSQIKPRFEAALKKVLESDVLPVPARTPMLQAPEKSESTREHGRQRLDELNAAELMKNVSKGGNIEWARRIIDEELRSGKVPLHKLNIAREAIFNVTGKQA</sequence>